<sequence>MKAENYDVLYDKSLQQVPIKAQQFPSTKK</sequence>
<accession>A0A6S6UMM2</accession>
<gene>
    <name evidence="1" type="ORF">HELGO_WM26778</name>
</gene>
<evidence type="ECO:0000313" key="1">
    <source>
        <dbReference type="EMBL" id="CAA6830760.1"/>
    </source>
</evidence>
<proteinExistence type="predicted"/>
<dbReference type="EMBL" id="CACVAT010000627">
    <property type="protein sequence ID" value="CAA6830760.1"/>
    <property type="molecule type" value="Genomic_DNA"/>
</dbReference>
<reference evidence="1" key="1">
    <citation type="submission" date="2020-01" db="EMBL/GenBank/DDBJ databases">
        <authorList>
            <person name="Meier V. D."/>
            <person name="Meier V D."/>
        </authorList>
    </citation>
    <scope>NUCLEOTIDE SEQUENCE</scope>
    <source>
        <strain evidence="1">HLG_WM_MAG_09</strain>
    </source>
</reference>
<dbReference type="AlphaFoldDB" id="A0A6S6UMM2"/>
<protein>
    <submittedName>
        <fullName evidence="1">Uncharacterized protein</fullName>
    </submittedName>
</protein>
<name>A0A6S6UMM2_9GAMM</name>
<organism evidence="1">
    <name type="scientific">uncultured Thiotrichaceae bacterium</name>
    <dbReference type="NCBI Taxonomy" id="298394"/>
    <lineage>
        <taxon>Bacteria</taxon>
        <taxon>Pseudomonadati</taxon>
        <taxon>Pseudomonadota</taxon>
        <taxon>Gammaproteobacteria</taxon>
        <taxon>Thiotrichales</taxon>
        <taxon>Thiotrichaceae</taxon>
        <taxon>environmental samples</taxon>
    </lineage>
</organism>